<dbReference type="AlphaFoldDB" id="A0A9X2FN96"/>
<comment type="caution">
    <text evidence="1">The sequence shown here is derived from an EMBL/GenBank/DDBJ whole genome shotgun (WGS) entry which is preliminary data.</text>
</comment>
<dbReference type="Pfam" id="PF20083">
    <property type="entry name" value="DUF6477"/>
    <property type="match status" value="1"/>
</dbReference>
<accession>A0A9X2FN96</accession>
<dbReference type="Proteomes" id="UP001139477">
    <property type="component" value="Unassembled WGS sequence"/>
</dbReference>
<reference evidence="1" key="1">
    <citation type="submission" date="2022-06" db="EMBL/GenBank/DDBJ databases">
        <title>Limimaricola sediminis sp. nov., isolated from an intertidal sediment.</title>
        <authorList>
            <person name="Shao X."/>
        </authorList>
    </citation>
    <scope>NUCLEOTIDE SEQUENCE</scope>
    <source>
        <strain evidence="1">ASW11-118</strain>
    </source>
</reference>
<evidence type="ECO:0000313" key="1">
    <source>
        <dbReference type="EMBL" id="MCP1168337.1"/>
    </source>
</evidence>
<protein>
    <submittedName>
        <fullName evidence="1">DUF6477 family protein</fullName>
    </submittedName>
</protein>
<name>A0A9X2FN96_9RHOB</name>
<dbReference type="RefSeq" id="WP_253331158.1">
    <property type="nucleotide sequence ID" value="NZ_JAMYXC010000111.1"/>
</dbReference>
<keyword evidence="2" id="KW-1185">Reference proteome</keyword>
<proteinExistence type="predicted"/>
<dbReference type="EMBL" id="JAMYXC010000111">
    <property type="protein sequence ID" value="MCP1168337.1"/>
    <property type="molecule type" value="Genomic_DNA"/>
</dbReference>
<organism evidence="1 2">
    <name type="scientific">Limimaricola litoreus</name>
    <dbReference type="NCBI Taxonomy" id="2955316"/>
    <lineage>
        <taxon>Bacteria</taxon>
        <taxon>Pseudomonadati</taxon>
        <taxon>Pseudomonadota</taxon>
        <taxon>Alphaproteobacteria</taxon>
        <taxon>Rhodobacterales</taxon>
        <taxon>Paracoccaceae</taxon>
        <taxon>Limimaricola</taxon>
    </lineage>
</organism>
<sequence>MQDPLSRIDALKRPPLLIEAARFGIDGYDRTRLLPRLLGAGAFGPARAATALLDREAELEARRRSGSGEYRPSRHVELIVALMGEARLLRAKRLS</sequence>
<evidence type="ECO:0000313" key="2">
    <source>
        <dbReference type="Proteomes" id="UP001139477"/>
    </source>
</evidence>
<dbReference type="InterPro" id="IPR045516">
    <property type="entry name" value="DUF6477"/>
</dbReference>
<gene>
    <name evidence="1" type="ORF">NHG85_07335</name>
</gene>